<feature type="domain" description="AAA+ ATPase" evidence="9">
    <location>
        <begin position="213"/>
        <end position="353"/>
    </location>
</feature>
<name>B6K792_SCHJY</name>
<dbReference type="Proteomes" id="UP000001744">
    <property type="component" value="Unassembled WGS sequence"/>
</dbReference>
<dbReference type="HOGENOM" id="CLU_000688_8_2_1"/>
<evidence type="ECO:0000256" key="6">
    <source>
        <dbReference type="ARBA" id="ARBA00022840"/>
    </source>
</evidence>
<keyword evidence="12" id="KW-1185">Reference proteome</keyword>
<dbReference type="GO" id="GO:0016887">
    <property type="term" value="F:ATP hydrolysis activity"/>
    <property type="evidence" value="ECO:0000318"/>
    <property type="project" value="GO_Central"/>
</dbReference>
<dbReference type="OMA" id="GLWSTHR"/>
<evidence type="ECO:0000256" key="8">
    <source>
        <dbReference type="SAM" id="MobiDB-lite"/>
    </source>
</evidence>
<dbReference type="FunFam" id="3.40.50.300:FF:000018">
    <property type="entry name" value="Cell division control 48"/>
    <property type="match status" value="1"/>
</dbReference>
<sequence>MRNSMRSGSSLTRDLEKRIYDRLSYLKDSLAQGNAEEWPVTTRRALQFVQERDLTLRRMKKPLLEKTIERVLDFMKQEDNDSMASGTDTVVVESDDEEIERTDLITVKDTNTMNKNITSLWSSNTPNSAADSNRSSVESSPAPGTSSVIKRKERLSRSKTTVKRPKVEKTYESAMNVTLDDVGGLDDCINEVLELIAMPIKHPEVYLFTGIQPPRGVLLHGPPGCGKTMLANALANELGVPFISISAPSIVSGMSGESEKKVRDVFEEAKSMAPCLMFIDEIDAVTPKRESAQREMERRIVAQFLTCMDDLSFEKTEGKPVIVMGATNRPDALDSALRRAGRFDREICLTVPDELAREKILRTMSRGLRLSGEFDFRKLAKRTPGFVGADLKALTTAAGIVAIKRIYRQLILQKDAASSSSPNTPSIDQDLTSGDDVAMELDTTNPPSLSSIIHHFVNSHPDALTEEELEPLRISEDDFLEALPKVQPSSKREGFATVPDVTWADVGALKPIRVELQMAIVQPIKRPELYHSVGISAPAGVLLWGPPGCGKTLLAKAVANESKANFISVRGPELLNKFVGESERAVRQVFLRARASAPCIIFFDELDALVPRRDDSLSESSSRIVNTLLTELDGLNDRKGVYVIAATNRPDIIDPAMIRPGRLDKTLLVDLPTANERAEILKTITKKTPLHEDVNLETLAHDERCVNFSGADLAALVRESAVTALRSAVFSDIASNEPEVTEHASSEPIQVTMADFNFAFRNIKPSVSDRDRQKYQRLAKRWSSAAELE</sequence>
<accession>B6K792</accession>
<evidence type="ECO:0000313" key="12">
    <source>
        <dbReference type="Proteomes" id="UP000001744"/>
    </source>
</evidence>
<dbReference type="Pfam" id="PF17862">
    <property type="entry name" value="AAA_lid_3"/>
    <property type="match status" value="2"/>
</dbReference>
<dbReference type="FunFam" id="1.10.8.60:FF:000110">
    <property type="entry name" value="Ribosome biogenesis ATPase RIX7"/>
    <property type="match status" value="1"/>
</dbReference>
<organism evidence="10 12">
    <name type="scientific">Schizosaccharomyces japonicus (strain yFS275 / FY16936)</name>
    <name type="common">Fission yeast</name>
    <dbReference type="NCBI Taxonomy" id="402676"/>
    <lineage>
        <taxon>Eukaryota</taxon>
        <taxon>Fungi</taxon>
        <taxon>Dikarya</taxon>
        <taxon>Ascomycota</taxon>
        <taxon>Taphrinomycotina</taxon>
        <taxon>Schizosaccharomycetes</taxon>
        <taxon>Schizosaccharomycetales</taxon>
        <taxon>Schizosaccharomycetaceae</taxon>
        <taxon>Schizosaccharomyces</taxon>
    </lineage>
</organism>
<dbReference type="GO" id="GO:0042273">
    <property type="term" value="P:ribosomal large subunit biogenesis"/>
    <property type="evidence" value="ECO:0007669"/>
    <property type="project" value="EnsemblFungi"/>
</dbReference>
<dbReference type="Gene3D" id="3.40.50.300">
    <property type="entry name" value="P-loop containing nucleotide triphosphate hydrolases"/>
    <property type="match status" value="2"/>
</dbReference>
<dbReference type="SMART" id="SM00382">
    <property type="entry name" value="AAA"/>
    <property type="match status" value="2"/>
</dbReference>
<evidence type="ECO:0000259" key="9">
    <source>
        <dbReference type="SMART" id="SM00382"/>
    </source>
</evidence>
<dbReference type="AlphaFoldDB" id="B6K792"/>
<dbReference type="CDD" id="cd19518">
    <property type="entry name" value="RecA-like_NVL_r1-like"/>
    <property type="match status" value="1"/>
</dbReference>
<dbReference type="GO" id="GO:0042254">
    <property type="term" value="P:ribosome biogenesis"/>
    <property type="evidence" value="ECO:0000318"/>
    <property type="project" value="GO_Central"/>
</dbReference>
<dbReference type="InterPro" id="IPR003959">
    <property type="entry name" value="ATPase_AAA_core"/>
</dbReference>
<feature type="domain" description="AAA+ ATPase" evidence="9">
    <location>
        <begin position="537"/>
        <end position="673"/>
    </location>
</feature>
<dbReference type="PANTHER" id="PTHR23077">
    <property type="entry name" value="AAA-FAMILY ATPASE"/>
    <property type="match status" value="1"/>
</dbReference>
<dbReference type="InterPro" id="IPR027417">
    <property type="entry name" value="P-loop_NTPase"/>
</dbReference>
<dbReference type="GO" id="GO:0000055">
    <property type="term" value="P:ribosomal large subunit export from nucleus"/>
    <property type="evidence" value="ECO:0007669"/>
    <property type="project" value="EnsemblFungi"/>
</dbReference>
<dbReference type="GO" id="GO:0005730">
    <property type="term" value="C:nucleolus"/>
    <property type="evidence" value="ECO:0007669"/>
    <property type="project" value="EnsemblFungi"/>
</dbReference>
<dbReference type="JaponicusDB" id="SJAG_04599">
    <property type="gene designation" value="rix7"/>
</dbReference>
<feature type="region of interest" description="Disordered" evidence="8">
    <location>
        <begin position="118"/>
        <end position="166"/>
    </location>
</feature>
<dbReference type="VEuPathDB" id="FungiDB:SJAG_04599"/>
<dbReference type="InterPro" id="IPR041569">
    <property type="entry name" value="AAA_lid_3"/>
</dbReference>
<dbReference type="PROSITE" id="PS00674">
    <property type="entry name" value="AAA"/>
    <property type="match status" value="1"/>
</dbReference>
<comment type="subcellular location">
    <subcellularLocation>
        <location evidence="1">Nucleus</location>
    </subcellularLocation>
</comment>
<evidence type="ECO:0000256" key="4">
    <source>
        <dbReference type="ARBA" id="ARBA00022737"/>
    </source>
</evidence>
<dbReference type="CDD" id="cd19530">
    <property type="entry name" value="RecA-like_NVL_r2-like"/>
    <property type="match status" value="1"/>
</dbReference>
<dbReference type="Pfam" id="PF00004">
    <property type="entry name" value="AAA"/>
    <property type="match status" value="2"/>
</dbReference>
<dbReference type="Gene3D" id="1.10.8.60">
    <property type="match status" value="2"/>
</dbReference>
<dbReference type="RefSeq" id="XP_002175689.2">
    <property type="nucleotide sequence ID" value="XM_002175653.2"/>
</dbReference>
<dbReference type="STRING" id="402676.B6K792"/>
<dbReference type="OrthoDB" id="27435at2759"/>
<dbReference type="InterPro" id="IPR003960">
    <property type="entry name" value="ATPase_AAA_CS"/>
</dbReference>
<comment type="similarity">
    <text evidence="2">Belongs to the AAA ATPase family.</text>
</comment>
<dbReference type="InterPro" id="IPR003593">
    <property type="entry name" value="AAA+_ATPase"/>
</dbReference>
<keyword evidence="4" id="KW-0677">Repeat</keyword>
<dbReference type="FunFam" id="1.10.8.60:FF:000081">
    <property type="entry name" value="AAA family ATPase/60S ribosome export protein"/>
    <property type="match status" value="1"/>
</dbReference>
<evidence type="ECO:0000313" key="11">
    <source>
        <dbReference type="JaponicusDB" id="SJAG_04599"/>
    </source>
</evidence>
<dbReference type="eggNOG" id="KOG0733">
    <property type="taxonomic scope" value="Eukaryota"/>
</dbReference>
<keyword evidence="6" id="KW-0067">ATP-binding</keyword>
<evidence type="ECO:0000256" key="3">
    <source>
        <dbReference type="ARBA" id="ARBA00022553"/>
    </source>
</evidence>
<dbReference type="GO" id="GO:1990275">
    <property type="term" value="F:preribosome binding"/>
    <property type="evidence" value="ECO:0000318"/>
    <property type="project" value="GO_Central"/>
</dbReference>
<dbReference type="GO" id="GO:0005524">
    <property type="term" value="F:ATP binding"/>
    <property type="evidence" value="ECO:0007669"/>
    <property type="project" value="UniProtKB-KW"/>
</dbReference>
<dbReference type="GO" id="GO:0030687">
    <property type="term" value="C:preribosome, large subunit precursor"/>
    <property type="evidence" value="ECO:0007669"/>
    <property type="project" value="EnsemblFungi"/>
</dbReference>
<dbReference type="InterPro" id="IPR050168">
    <property type="entry name" value="AAA_ATPase_domain"/>
</dbReference>
<keyword evidence="5" id="KW-0547">Nucleotide-binding</keyword>
<feature type="compositionally biased region" description="Polar residues" evidence="8">
    <location>
        <begin position="118"/>
        <end position="148"/>
    </location>
</feature>
<evidence type="ECO:0000256" key="5">
    <source>
        <dbReference type="ARBA" id="ARBA00022741"/>
    </source>
</evidence>
<proteinExistence type="inferred from homology"/>
<dbReference type="PANTHER" id="PTHR23077:SF171">
    <property type="entry name" value="NUCLEAR VALOSIN-CONTAINING PROTEIN-LIKE"/>
    <property type="match status" value="1"/>
</dbReference>
<dbReference type="GO" id="GO:0005634">
    <property type="term" value="C:nucleus"/>
    <property type="evidence" value="ECO:0000318"/>
    <property type="project" value="GO_Central"/>
</dbReference>
<protein>
    <submittedName>
        <fullName evidence="10">AAA family ATPase Rix7</fullName>
    </submittedName>
</protein>
<keyword evidence="3" id="KW-0597">Phosphoprotein</keyword>
<keyword evidence="7" id="KW-0539">Nucleus</keyword>
<dbReference type="SUPFAM" id="SSF52540">
    <property type="entry name" value="P-loop containing nucleoside triphosphate hydrolases"/>
    <property type="match status" value="2"/>
</dbReference>
<gene>
    <name evidence="11" type="primary">rix7</name>
    <name evidence="10" type="ORF">SJAG_04599</name>
</gene>
<evidence type="ECO:0000256" key="2">
    <source>
        <dbReference type="ARBA" id="ARBA00006914"/>
    </source>
</evidence>
<dbReference type="FunFam" id="3.40.50.300:FF:000365">
    <property type="entry name" value="Ribosome biogenesis ATPase RIX7"/>
    <property type="match status" value="1"/>
</dbReference>
<evidence type="ECO:0000256" key="7">
    <source>
        <dbReference type="ARBA" id="ARBA00023242"/>
    </source>
</evidence>
<dbReference type="GeneID" id="7049755"/>
<evidence type="ECO:0000256" key="1">
    <source>
        <dbReference type="ARBA" id="ARBA00004123"/>
    </source>
</evidence>
<evidence type="ECO:0000313" key="10">
    <source>
        <dbReference type="EMBL" id="EEB09396.2"/>
    </source>
</evidence>
<reference evidence="10 12" key="1">
    <citation type="journal article" date="2011" name="Science">
        <title>Comparative functional genomics of the fission yeasts.</title>
        <authorList>
            <person name="Rhind N."/>
            <person name="Chen Z."/>
            <person name="Yassour M."/>
            <person name="Thompson D.A."/>
            <person name="Haas B.J."/>
            <person name="Habib N."/>
            <person name="Wapinski I."/>
            <person name="Roy S."/>
            <person name="Lin M.F."/>
            <person name="Heiman D.I."/>
            <person name="Young S.K."/>
            <person name="Furuya K."/>
            <person name="Guo Y."/>
            <person name="Pidoux A."/>
            <person name="Chen H.M."/>
            <person name="Robbertse B."/>
            <person name="Goldberg J.M."/>
            <person name="Aoki K."/>
            <person name="Bayne E.H."/>
            <person name="Berlin A.M."/>
            <person name="Desjardins C.A."/>
            <person name="Dobbs E."/>
            <person name="Dukaj L."/>
            <person name="Fan L."/>
            <person name="FitzGerald M.G."/>
            <person name="French C."/>
            <person name="Gujja S."/>
            <person name="Hansen K."/>
            <person name="Keifenheim D."/>
            <person name="Levin J.Z."/>
            <person name="Mosher R.A."/>
            <person name="Mueller C.A."/>
            <person name="Pfiffner J."/>
            <person name="Priest M."/>
            <person name="Russ C."/>
            <person name="Smialowska A."/>
            <person name="Swoboda P."/>
            <person name="Sykes S.M."/>
            <person name="Vaughn M."/>
            <person name="Vengrova S."/>
            <person name="Yoder R."/>
            <person name="Zeng Q."/>
            <person name="Allshire R."/>
            <person name="Baulcombe D."/>
            <person name="Birren B.W."/>
            <person name="Brown W."/>
            <person name="Ekwall K."/>
            <person name="Kellis M."/>
            <person name="Leatherwood J."/>
            <person name="Levin H."/>
            <person name="Margalit H."/>
            <person name="Martienssen R."/>
            <person name="Nieduszynski C.A."/>
            <person name="Spatafora J.W."/>
            <person name="Friedman N."/>
            <person name="Dalgaard J.Z."/>
            <person name="Baumann P."/>
            <person name="Niki H."/>
            <person name="Regev A."/>
            <person name="Nusbaum C."/>
        </authorList>
    </citation>
    <scope>NUCLEOTIDE SEQUENCE [LARGE SCALE GENOMIC DNA]</scope>
    <source>
        <strain evidence="12">yFS275 / FY16936</strain>
    </source>
</reference>
<dbReference type="EMBL" id="KE651168">
    <property type="protein sequence ID" value="EEB09396.2"/>
    <property type="molecule type" value="Genomic_DNA"/>
</dbReference>